<keyword evidence="3" id="KW-1185">Reference proteome</keyword>
<feature type="compositionally biased region" description="Low complexity" evidence="1">
    <location>
        <begin position="1"/>
        <end position="15"/>
    </location>
</feature>
<dbReference type="Pfam" id="PF11951">
    <property type="entry name" value="Fungal_trans_2"/>
    <property type="match status" value="1"/>
</dbReference>
<dbReference type="Proteomes" id="UP000191522">
    <property type="component" value="Unassembled WGS sequence"/>
</dbReference>
<feature type="compositionally biased region" description="Polar residues" evidence="1">
    <location>
        <begin position="68"/>
        <end position="78"/>
    </location>
</feature>
<sequence>MPSGNSSSESHSGRSMPRDDAPRFAFVSVNNQADARSHAMREHWRQRHSRKNNRVQNPRDLASRDNSPRSSGSQTSPAKHSEAISSELELYRHSQDKPLGIAVQLLNGMSHALSTSRLDPFQQFPVELTPQHHKLLHHWIGTHATMMFEELDIPTFNPMKDVWFPLDLSNASSFNAVMAHSAAHLSQLYAGMSPLRETNSSAALEFKTEAVRILHEWLSDPEKALSYDAFAAVIRLLTFERYWGTAEEWNIHRSGLHKMIEAKGGIGELHGNWRLELVVYLVSLMSKPSWFESTNNISEISEPSAHAFSLDLTMDIQKVRCLWLISFIQDMRTFMGFSSRFYVRGLSAYPSIYDAVTLLRYDFQAYHANKNTSPGSEMTASDYDRLTCLFSICIMMQDSISSSPRGPMNFPIPSYGLTTLEEALANSRSLWQASVGNLRPFLVRHLVERHLDGPQKVDYIRRMVEEVRSHQSISWLHWLTNTSRDDQDGEMKGLTLCYNMIYRGQRSGSCSSRYCKGVTGIGPSGKVLNFYAIRGVMLSQGL</sequence>
<dbReference type="InterPro" id="IPR021858">
    <property type="entry name" value="Fun_TF"/>
</dbReference>
<feature type="region of interest" description="Disordered" evidence="1">
    <location>
        <begin position="1"/>
        <end position="83"/>
    </location>
</feature>
<dbReference type="AlphaFoldDB" id="A0A1V6NRM9"/>
<gene>
    <name evidence="2" type="ORF">PENDEC_c037G07226</name>
</gene>
<evidence type="ECO:0000313" key="3">
    <source>
        <dbReference type="Proteomes" id="UP000191522"/>
    </source>
</evidence>
<dbReference type="PANTHER" id="PTHR37540:SF5">
    <property type="entry name" value="TRANSCRIPTION FACTOR DOMAIN-CONTAINING PROTEIN"/>
    <property type="match status" value="1"/>
</dbReference>
<dbReference type="OrthoDB" id="4159781at2759"/>
<evidence type="ECO:0000313" key="2">
    <source>
        <dbReference type="EMBL" id="OQD67395.1"/>
    </source>
</evidence>
<organism evidence="2 3">
    <name type="scientific">Penicillium decumbens</name>
    <dbReference type="NCBI Taxonomy" id="69771"/>
    <lineage>
        <taxon>Eukaryota</taxon>
        <taxon>Fungi</taxon>
        <taxon>Dikarya</taxon>
        <taxon>Ascomycota</taxon>
        <taxon>Pezizomycotina</taxon>
        <taxon>Eurotiomycetes</taxon>
        <taxon>Eurotiomycetidae</taxon>
        <taxon>Eurotiales</taxon>
        <taxon>Aspergillaceae</taxon>
        <taxon>Penicillium</taxon>
    </lineage>
</organism>
<accession>A0A1V6NRM9</accession>
<protein>
    <recommendedName>
        <fullName evidence="4">Transcription factor domain-containing protein</fullName>
    </recommendedName>
</protein>
<comment type="caution">
    <text evidence="2">The sequence shown here is derived from an EMBL/GenBank/DDBJ whole genome shotgun (WGS) entry which is preliminary data.</text>
</comment>
<feature type="compositionally biased region" description="Basic residues" evidence="1">
    <location>
        <begin position="44"/>
        <end position="53"/>
    </location>
</feature>
<name>A0A1V6NRM9_PENDC</name>
<dbReference type="PANTHER" id="PTHR37540">
    <property type="entry name" value="TRANSCRIPTION FACTOR (ACR-2), PUTATIVE-RELATED-RELATED"/>
    <property type="match status" value="1"/>
</dbReference>
<reference evidence="3" key="1">
    <citation type="journal article" date="2017" name="Nat. Microbiol.">
        <title>Global analysis of biosynthetic gene clusters reveals vast potential of secondary metabolite production in Penicillium species.</title>
        <authorList>
            <person name="Nielsen J.C."/>
            <person name="Grijseels S."/>
            <person name="Prigent S."/>
            <person name="Ji B."/>
            <person name="Dainat J."/>
            <person name="Nielsen K.F."/>
            <person name="Frisvad J.C."/>
            <person name="Workman M."/>
            <person name="Nielsen J."/>
        </authorList>
    </citation>
    <scope>NUCLEOTIDE SEQUENCE [LARGE SCALE GENOMIC DNA]</scope>
    <source>
        <strain evidence="3">IBT 11843</strain>
    </source>
</reference>
<evidence type="ECO:0000256" key="1">
    <source>
        <dbReference type="SAM" id="MobiDB-lite"/>
    </source>
</evidence>
<evidence type="ECO:0008006" key="4">
    <source>
        <dbReference type="Google" id="ProtNLM"/>
    </source>
</evidence>
<dbReference type="EMBL" id="MDYL01000037">
    <property type="protein sequence ID" value="OQD67395.1"/>
    <property type="molecule type" value="Genomic_DNA"/>
</dbReference>
<dbReference type="OMA" id="MSKPSWF"/>
<dbReference type="STRING" id="69771.A0A1V6NRM9"/>
<proteinExistence type="predicted"/>